<dbReference type="InterPro" id="IPR002645">
    <property type="entry name" value="STAS_dom"/>
</dbReference>
<dbReference type="Proteomes" id="UP000557717">
    <property type="component" value="Unassembled WGS sequence"/>
</dbReference>
<reference evidence="2 3" key="1">
    <citation type="submission" date="2020-08" db="EMBL/GenBank/DDBJ databases">
        <title>Genomic Encyclopedia of Type Strains, Phase IV (KMG-IV): sequencing the most valuable type-strain genomes for metagenomic binning, comparative biology and taxonomic classification.</title>
        <authorList>
            <person name="Goeker M."/>
        </authorList>
    </citation>
    <scope>NUCLEOTIDE SEQUENCE [LARGE SCALE GENOMIC DNA]</scope>
    <source>
        <strain evidence="2 3">YC6886</strain>
    </source>
</reference>
<dbReference type="RefSeq" id="WP_184015888.1">
    <property type="nucleotide sequence ID" value="NZ_JACHFD010000003.1"/>
</dbReference>
<proteinExistence type="predicted"/>
<accession>A0A840V4F8</accession>
<comment type="caution">
    <text evidence="2">The sequence shown here is derived from an EMBL/GenBank/DDBJ whole genome shotgun (WGS) entry which is preliminary data.</text>
</comment>
<name>A0A840V4F8_9BACT</name>
<dbReference type="Pfam" id="PF01740">
    <property type="entry name" value="STAS"/>
    <property type="match status" value="1"/>
</dbReference>
<dbReference type="Gene3D" id="3.30.750.24">
    <property type="entry name" value="STAS domain"/>
    <property type="match status" value="1"/>
</dbReference>
<evidence type="ECO:0000313" key="3">
    <source>
        <dbReference type="Proteomes" id="UP000557717"/>
    </source>
</evidence>
<dbReference type="PROSITE" id="PS50801">
    <property type="entry name" value="STAS"/>
    <property type="match status" value="1"/>
</dbReference>
<dbReference type="EMBL" id="JACHFD010000003">
    <property type="protein sequence ID" value="MBB5350524.1"/>
    <property type="molecule type" value="Genomic_DNA"/>
</dbReference>
<dbReference type="AlphaFoldDB" id="A0A840V4F8"/>
<evidence type="ECO:0000259" key="1">
    <source>
        <dbReference type="PROSITE" id="PS50801"/>
    </source>
</evidence>
<gene>
    <name evidence="2" type="ORF">HNR46_000752</name>
</gene>
<sequence>MFRRRETKEYVNEQNAILWGTFDGFTWIRCEGKGSFLQSPALKDCAQSAEKDGQKHFVIDLEACTGMDSTFMGTLAGLSTRLRRTGGGVQIATPGAKNRQSLEDLGLDHLLEIEPLGAGWRGKVDEIRSSLKPYAPKAAQAMGERARHVFDAHRDLASTSQANAERFRNVLDVLKKQVPPDSQADPK</sequence>
<feature type="domain" description="STAS" evidence="1">
    <location>
        <begin position="23"/>
        <end position="116"/>
    </location>
</feature>
<keyword evidence="3" id="KW-1185">Reference proteome</keyword>
<protein>
    <submittedName>
        <fullName evidence="2">Anti-anti-sigma regulatory factor</fullName>
    </submittedName>
</protein>
<dbReference type="InterPro" id="IPR036513">
    <property type="entry name" value="STAS_dom_sf"/>
</dbReference>
<dbReference type="CDD" id="cd07043">
    <property type="entry name" value="STAS_anti-anti-sigma_factors"/>
    <property type="match status" value="1"/>
</dbReference>
<organism evidence="2 3">
    <name type="scientific">Haloferula luteola</name>
    <dbReference type="NCBI Taxonomy" id="595692"/>
    <lineage>
        <taxon>Bacteria</taxon>
        <taxon>Pseudomonadati</taxon>
        <taxon>Verrucomicrobiota</taxon>
        <taxon>Verrucomicrobiia</taxon>
        <taxon>Verrucomicrobiales</taxon>
        <taxon>Verrucomicrobiaceae</taxon>
        <taxon>Haloferula</taxon>
    </lineage>
</organism>
<dbReference type="SUPFAM" id="SSF52091">
    <property type="entry name" value="SpoIIaa-like"/>
    <property type="match status" value="1"/>
</dbReference>
<evidence type="ECO:0000313" key="2">
    <source>
        <dbReference type="EMBL" id="MBB5350524.1"/>
    </source>
</evidence>